<dbReference type="EMBL" id="OZ034821">
    <property type="protein sequence ID" value="CAL1407854.1"/>
    <property type="molecule type" value="Genomic_DNA"/>
</dbReference>
<dbReference type="Proteomes" id="UP001497516">
    <property type="component" value="Chromosome 8"/>
</dbReference>
<reference evidence="2 3" key="1">
    <citation type="submission" date="2024-04" db="EMBL/GenBank/DDBJ databases">
        <authorList>
            <person name="Fracassetti M."/>
        </authorList>
    </citation>
    <scope>NUCLEOTIDE SEQUENCE [LARGE SCALE GENOMIC DNA]</scope>
</reference>
<evidence type="ECO:0000313" key="3">
    <source>
        <dbReference type="Proteomes" id="UP001497516"/>
    </source>
</evidence>
<dbReference type="AlphaFoldDB" id="A0AAV2GAX2"/>
<name>A0AAV2GAX2_9ROSI</name>
<evidence type="ECO:0000313" key="2">
    <source>
        <dbReference type="EMBL" id="CAL1407854.1"/>
    </source>
</evidence>
<evidence type="ECO:0000256" key="1">
    <source>
        <dbReference type="SAM" id="MobiDB-lite"/>
    </source>
</evidence>
<organism evidence="2 3">
    <name type="scientific">Linum trigynum</name>
    <dbReference type="NCBI Taxonomy" id="586398"/>
    <lineage>
        <taxon>Eukaryota</taxon>
        <taxon>Viridiplantae</taxon>
        <taxon>Streptophyta</taxon>
        <taxon>Embryophyta</taxon>
        <taxon>Tracheophyta</taxon>
        <taxon>Spermatophyta</taxon>
        <taxon>Magnoliopsida</taxon>
        <taxon>eudicotyledons</taxon>
        <taxon>Gunneridae</taxon>
        <taxon>Pentapetalae</taxon>
        <taxon>rosids</taxon>
        <taxon>fabids</taxon>
        <taxon>Malpighiales</taxon>
        <taxon>Linaceae</taxon>
        <taxon>Linum</taxon>
    </lineage>
</organism>
<accession>A0AAV2GAX2</accession>
<feature type="region of interest" description="Disordered" evidence="1">
    <location>
        <begin position="67"/>
        <end position="100"/>
    </location>
</feature>
<keyword evidence="3" id="KW-1185">Reference proteome</keyword>
<gene>
    <name evidence="2" type="ORF">LTRI10_LOCUS47496</name>
</gene>
<protein>
    <submittedName>
        <fullName evidence="2">Uncharacterized protein</fullName>
    </submittedName>
</protein>
<proteinExistence type="predicted"/>
<sequence length="100" mass="10775">MTTKPPFPLHLLSTNFTARKRGGIAKATMGRFWIASTSPAVCPLAFFDSVARARLVLGRRKDSFPLRQRTERGEAMEGNNGGKANLSCSSASCGLDGQCQ</sequence>